<protein>
    <submittedName>
        <fullName evidence="1">Uncharacterized protein</fullName>
    </submittedName>
</protein>
<accession>A0A821VFX2</accession>
<dbReference type="InterPro" id="IPR029058">
    <property type="entry name" value="AB_hydrolase_fold"/>
</dbReference>
<dbReference type="Gene3D" id="3.40.50.1820">
    <property type="entry name" value="alpha/beta hydrolase"/>
    <property type="match status" value="1"/>
</dbReference>
<name>A0A821VFX2_9NEOP</name>
<organism evidence="1 2">
    <name type="scientific">Pieris macdunnoughi</name>
    <dbReference type="NCBI Taxonomy" id="345717"/>
    <lineage>
        <taxon>Eukaryota</taxon>
        <taxon>Metazoa</taxon>
        <taxon>Ecdysozoa</taxon>
        <taxon>Arthropoda</taxon>
        <taxon>Hexapoda</taxon>
        <taxon>Insecta</taxon>
        <taxon>Pterygota</taxon>
        <taxon>Neoptera</taxon>
        <taxon>Endopterygota</taxon>
        <taxon>Lepidoptera</taxon>
        <taxon>Glossata</taxon>
        <taxon>Ditrysia</taxon>
        <taxon>Papilionoidea</taxon>
        <taxon>Pieridae</taxon>
        <taxon>Pierinae</taxon>
        <taxon>Pieris</taxon>
    </lineage>
</organism>
<proteinExistence type="predicted"/>
<dbReference type="EMBL" id="CAJOBZ010000043">
    <property type="protein sequence ID" value="CAF4908014.1"/>
    <property type="molecule type" value="Genomic_DNA"/>
</dbReference>
<dbReference type="Proteomes" id="UP000663880">
    <property type="component" value="Unassembled WGS sequence"/>
</dbReference>
<gene>
    <name evidence="1" type="ORF">PMACD_LOCUS11870</name>
</gene>
<dbReference type="OrthoDB" id="9974421at2759"/>
<dbReference type="AlphaFoldDB" id="A0A821VFX2"/>
<evidence type="ECO:0000313" key="2">
    <source>
        <dbReference type="Proteomes" id="UP000663880"/>
    </source>
</evidence>
<reference evidence="1" key="1">
    <citation type="submission" date="2021-02" db="EMBL/GenBank/DDBJ databases">
        <authorList>
            <person name="Steward A R."/>
        </authorList>
    </citation>
    <scope>NUCLEOTIDE SEQUENCE</scope>
</reference>
<sequence length="121" mass="13876">MFTVLTSTRPEYNAKINLTIYLAPIAYLNNVQSPLLYSIVFSPEINVILKKLVMNEFFGYNSQLTVKLRKLCTDPKLSYAACAYGYAFPIAGYDPDQLEPPFYRITNYYFPVGSSRKNLIH</sequence>
<comment type="caution">
    <text evidence="1">The sequence shown here is derived from an EMBL/GenBank/DDBJ whole genome shotgun (WGS) entry which is preliminary data.</text>
</comment>
<keyword evidence="2" id="KW-1185">Reference proteome</keyword>
<evidence type="ECO:0000313" key="1">
    <source>
        <dbReference type="EMBL" id="CAF4908014.1"/>
    </source>
</evidence>